<proteinExistence type="predicted"/>
<dbReference type="STRING" id="84531.LA76x_3784"/>
<dbReference type="KEGG" id="lab:LA76x_3784"/>
<evidence type="ECO:0000313" key="2">
    <source>
        <dbReference type="EMBL" id="ALN81906.1"/>
    </source>
</evidence>
<feature type="region of interest" description="Disordered" evidence="1">
    <location>
        <begin position="1"/>
        <end position="50"/>
    </location>
</feature>
<reference evidence="2 3" key="1">
    <citation type="journal article" date="2015" name="BMC Genomics">
        <title>Comparative genomics and metabolic profiling of the genus Lysobacter.</title>
        <authorList>
            <person name="de Bruijn I."/>
            <person name="Cheng X."/>
            <person name="de Jager V."/>
            <person name="Exposito R.G."/>
            <person name="Watrous J."/>
            <person name="Patel N."/>
            <person name="Postma J."/>
            <person name="Dorrestein P.C."/>
            <person name="Kobayashi D."/>
            <person name="Raaijmakers J.M."/>
        </authorList>
    </citation>
    <scope>NUCLEOTIDE SEQUENCE [LARGE SCALE GENOMIC DNA]</scope>
    <source>
        <strain evidence="2 3">76</strain>
    </source>
</reference>
<accession>A0A0S2FEF3</accession>
<dbReference type="PATRIC" id="fig|84531.8.peg.3801"/>
<name>A0A0S2FEF3_LYSAN</name>
<sequence>MSRGRVIRIGKTAPMQAVGAASPASRGDKGTPSRAHASLPLFPDRSSASA</sequence>
<gene>
    <name evidence="2" type="ORF">LA76x_3784</name>
</gene>
<dbReference type="Proteomes" id="UP000060787">
    <property type="component" value="Chromosome"/>
</dbReference>
<keyword evidence="3" id="KW-1185">Reference proteome</keyword>
<evidence type="ECO:0000313" key="3">
    <source>
        <dbReference type="Proteomes" id="UP000060787"/>
    </source>
</evidence>
<dbReference type="EMBL" id="CP011129">
    <property type="protein sequence ID" value="ALN81906.1"/>
    <property type="molecule type" value="Genomic_DNA"/>
</dbReference>
<organism evidence="2 3">
    <name type="scientific">Lysobacter antibioticus</name>
    <dbReference type="NCBI Taxonomy" id="84531"/>
    <lineage>
        <taxon>Bacteria</taxon>
        <taxon>Pseudomonadati</taxon>
        <taxon>Pseudomonadota</taxon>
        <taxon>Gammaproteobacteria</taxon>
        <taxon>Lysobacterales</taxon>
        <taxon>Lysobacteraceae</taxon>
        <taxon>Lysobacter</taxon>
    </lineage>
</organism>
<dbReference type="AlphaFoldDB" id="A0A0S2FEF3"/>
<protein>
    <submittedName>
        <fullName evidence="2">Uncharacterized protein</fullName>
    </submittedName>
</protein>
<evidence type="ECO:0000256" key="1">
    <source>
        <dbReference type="SAM" id="MobiDB-lite"/>
    </source>
</evidence>